<protein>
    <submittedName>
        <fullName evidence="6">CvpA family protein</fullName>
    </submittedName>
</protein>
<evidence type="ECO:0000313" key="7">
    <source>
        <dbReference type="Proteomes" id="UP000824090"/>
    </source>
</evidence>
<keyword evidence="4 5" id="KW-0472">Membrane</keyword>
<keyword evidence="2 5" id="KW-0812">Transmembrane</keyword>
<comment type="caution">
    <text evidence="6">The sequence shown here is derived from an EMBL/GenBank/DDBJ whole genome shotgun (WGS) entry which is preliminary data.</text>
</comment>
<feature type="transmembrane region" description="Helical" evidence="5">
    <location>
        <begin position="147"/>
        <end position="172"/>
    </location>
</feature>
<accession>A0A9D1I2G9</accession>
<feature type="transmembrane region" description="Helical" evidence="5">
    <location>
        <begin position="192"/>
        <end position="211"/>
    </location>
</feature>
<organism evidence="6 7">
    <name type="scientific">Candidatus Allocopromorpha excrementigallinarum</name>
    <dbReference type="NCBI Taxonomy" id="2840742"/>
    <lineage>
        <taxon>Bacteria</taxon>
        <taxon>Bacillati</taxon>
        <taxon>Bacillota</taxon>
        <taxon>Clostridia</taxon>
        <taxon>Eubacteriales</taxon>
        <taxon>Eubacteriaceae</taxon>
        <taxon>Eubacteriaceae incertae sedis</taxon>
        <taxon>Candidatus Allocopromorpha</taxon>
    </lineage>
</organism>
<feature type="transmembrane region" description="Helical" evidence="5">
    <location>
        <begin position="100"/>
        <end position="126"/>
    </location>
</feature>
<evidence type="ECO:0000256" key="1">
    <source>
        <dbReference type="ARBA" id="ARBA00004141"/>
    </source>
</evidence>
<dbReference type="Proteomes" id="UP000824090">
    <property type="component" value="Unassembled WGS sequence"/>
</dbReference>
<reference evidence="6" key="2">
    <citation type="journal article" date="2021" name="PeerJ">
        <title>Extensive microbial diversity within the chicken gut microbiome revealed by metagenomics and culture.</title>
        <authorList>
            <person name="Gilroy R."/>
            <person name="Ravi A."/>
            <person name="Getino M."/>
            <person name="Pursley I."/>
            <person name="Horton D.L."/>
            <person name="Alikhan N.F."/>
            <person name="Baker D."/>
            <person name="Gharbi K."/>
            <person name="Hall N."/>
            <person name="Watson M."/>
            <person name="Adriaenssens E.M."/>
            <person name="Foster-Nyarko E."/>
            <person name="Jarju S."/>
            <person name="Secka A."/>
            <person name="Antonio M."/>
            <person name="Oren A."/>
            <person name="Chaudhuri R.R."/>
            <person name="La Ragione R."/>
            <person name="Hildebrand F."/>
            <person name="Pallen M.J."/>
        </authorList>
    </citation>
    <scope>NUCLEOTIDE SEQUENCE</scope>
    <source>
        <strain evidence="6">ChiHcec3-6078</strain>
    </source>
</reference>
<dbReference type="Pfam" id="PF02674">
    <property type="entry name" value="Colicin_V"/>
    <property type="match status" value="1"/>
</dbReference>
<reference evidence="6" key="1">
    <citation type="submission" date="2020-10" db="EMBL/GenBank/DDBJ databases">
        <authorList>
            <person name="Gilroy R."/>
        </authorList>
    </citation>
    <scope>NUCLEOTIDE SEQUENCE</scope>
    <source>
        <strain evidence="6">ChiHcec3-6078</strain>
    </source>
</reference>
<evidence type="ECO:0000256" key="4">
    <source>
        <dbReference type="ARBA" id="ARBA00023136"/>
    </source>
</evidence>
<evidence type="ECO:0000256" key="2">
    <source>
        <dbReference type="ARBA" id="ARBA00022692"/>
    </source>
</evidence>
<sequence length="212" mass="22360">MILDLTVLAILVIPMARGLARGFIYTFSRALGWIGSLVAAFFFTGPLASLMTEGFPGDMVSRWLYDKLSASEQAVDNAVEGLPSIISGGISASAGSVSELFVGLLTSTLMSILAFGILVFLTRFLLRFFIKPLSKRETSGPAAGADRLLGAVAGGIQGLVLVFIFLALLVLIVNFTWTGLSAVIVSSLDNSIVAGTLYNNNLLLIITGGFFS</sequence>
<dbReference type="AlphaFoldDB" id="A0A9D1I2G9"/>
<name>A0A9D1I2G9_9FIRM</name>
<evidence type="ECO:0000256" key="3">
    <source>
        <dbReference type="ARBA" id="ARBA00022989"/>
    </source>
</evidence>
<feature type="transmembrane region" description="Helical" evidence="5">
    <location>
        <begin position="6"/>
        <end position="24"/>
    </location>
</feature>
<comment type="subcellular location">
    <subcellularLocation>
        <location evidence="1">Membrane</location>
        <topology evidence="1">Multi-pass membrane protein</topology>
    </subcellularLocation>
</comment>
<gene>
    <name evidence="6" type="ORF">IAC50_09590</name>
</gene>
<dbReference type="GO" id="GO:0016020">
    <property type="term" value="C:membrane"/>
    <property type="evidence" value="ECO:0007669"/>
    <property type="project" value="UniProtKB-SubCell"/>
</dbReference>
<dbReference type="InterPro" id="IPR003825">
    <property type="entry name" value="Colicin-V_CvpA"/>
</dbReference>
<evidence type="ECO:0000313" key="6">
    <source>
        <dbReference type="EMBL" id="HIU26732.1"/>
    </source>
</evidence>
<keyword evidence="3 5" id="KW-1133">Transmembrane helix</keyword>
<dbReference type="GO" id="GO:0009403">
    <property type="term" value="P:toxin biosynthetic process"/>
    <property type="evidence" value="ECO:0007669"/>
    <property type="project" value="InterPro"/>
</dbReference>
<evidence type="ECO:0000256" key="5">
    <source>
        <dbReference type="SAM" id="Phobius"/>
    </source>
</evidence>
<feature type="transmembrane region" description="Helical" evidence="5">
    <location>
        <begin position="31"/>
        <end position="51"/>
    </location>
</feature>
<dbReference type="EMBL" id="DVMP01000166">
    <property type="protein sequence ID" value="HIU26732.1"/>
    <property type="molecule type" value="Genomic_DNA"/>
</dbReference>
<proteinExistence type="predicted"/>